<feature type="transmembrane region" description="Helical" evidence="1">
    <location>
        <begin position="79"/>
        <end position="97"/>
    </location>
</feature>
<dbReference type="OrthoDB" id="1524985at2"/>
<evidence type="ECO:0000313" key="4">
    <source>
        <dbReference type="Proteomes" id="UP000073816"/>
    </source>
</evidence>
<feature type="transmembrane region" description="Helical" evidence="1">
    <location>
        <begin position="20"/>
        <end position="38"/>
    </location>
</feature>
<dbReference type="EMBL" id="CP012836">
    <property type="protein sequence ID" value="AMQ57696.1"/>
    <property type="molecule type" value="Genomic_DNA"/>
</dbReference>
<keyword evidence="4" id="KW-1185">Reference proteome</keyword>
<evidence type="ECO:0000256" key="1">
    <source>
        <dbReference type="SAM" id="Phobius"/>
    </source>
</evidence>
<dbReference type="KEGG" id="alm:AO498_14685"/>
<protein>
    <recommendedName>
        <fullName evidence="2">VanZ-like domain-containing protein</fullName>
    </recommendedName>
</protein>
<dbReference type="AlphaFoldDB" id="A0A142ERE1"/>
<dbReference type="InterPro" id="IPR006976">
    <property type="entry name" value="VanZ-like"/>
</dbReference>
<keyword evidence="1" id="KW-0472">Membrane</keyword>
<evidence type="ECO:0000259" key="2">
    <source>
        <dbReference type="Pfam" id="PF04892"/>
    </source>
</evidence>
<accession>A0A142ERE1</accession>
<dbReference type="Proteomes" id="UP000073816">
    <property type="component" value="Chromosome"/>
</dbReference>
<dbReference type="STRING" id="1727163.AO498_14685"/>
<reference evidence="4" key="1">
    <citation type="submission" date="2015-09" db="EMBL/GenBank/DDBJ databases">
        <title>Complete sequence of Algoriphagus sp. M8-2.</title>
        <authorList>
            <person name="Shintani M."/>
        </authorList>
    </citation>
    <scope>NUCLEOTIDE SEQUENCE [LARGE SCALE GENOMIC DNA]</scope>
    <source>
        <strain evidence="4">M8-2</strain>
    </source>
</reference>
<keyword evidence="1" id="KW-0812">Transmembrane</keyword>
<dbReference type="PANTHER" id="PTHR28008:SF1">
    <property type="entry name" value="DOMAIN PROTEIN, PUTATIVE (AFU_ORTHOLOGUE AFUA_3G10980)-RELATED"/>
    <property type="match status" value="1"/>
</dbReference>
<reference evidence="3 4" key="2">
    <citation type="journal article" date="2016" name="Genome Announc.">
        <title>Complete Genome Sequence of Algoriphagus sp. Strain M8-2, Isolated from a Brackish Lake.</title>
        <authorList>
            <person name="Muraguchi Y."/>
            <person name="Kushimoto K."/>
            <person name="Ohtsubo Y."/>
            <person name="Suzuki T."/>
            <person name="Dohra H."/>
            <person name="Kimbara K."/>
            <person name="Shintani M."/>
        </authorList>
    </citation>
    <scope>NUCLEOTIDE SEQUENCE [LARGE SCALE GENOMIC DNA]</scope>
    <source>
        <strain evidence="3 4">M8-2</strain>
    </source>
</reference>
<feature type="transmembrane region" description="Helical" evidence="1">
    <location>
        <begin position="50"/>
        <end position="73"/>
    </location>
</feature>
<dbReference type="RefSeq" id="WP_067549308.1">
    <property type="nucleotide sequence ID" value="NZ_CP012836.1"/>
</dbReference>
<proteinExistence type="predicted"/>
<feature type="domain" description="VanZ-like" evidence="2">
    <location>
        <begin position="19"/>
        <end position="97"/>
    </location>
</feature>
<evidence type="ECO:0000313" key="3">
    <source>
        <dbReference type="EMBL" id="AMQ57696.1"/>
    </source>
</evidence>
<organism evidence="3 4">
    <name type="scientific">Algoriphagus sanaruensis</name>
    <dbReference type="NCBI Taxonomy" id="1727163"/>
    <lineage>
        <taxon>Bacteria</taxon>
        <taxon>Pseudomonadati</taxon>
        <taxon>Bacteroidota</taxon>
        <taxon>Cytophagia</taxon>
        <taxon>Cytophagales</taxon>
        <taxon>Cyclobacteriaceae</taxon>
        <taxon>Algoriphagus</taxon>
    </lineage>
</organism>
<dbReference type="Pfam" id="PF04892">
    <property type="entry name" value="VanZ"/>
    <property type="match status" value="1"/>
</dbReference>
<name>A0A142ERE1_9BACT</name>
<sequence>MLTPGERFPEVDLFNAQDKLIHLLTFGIQGYLWTGVGIKSQPVGSHRKRAWINFLVFGLLIGVVFESLQQIIPNRSFEWTDMIVNAIGGYLGFLAYFKWPSIKFILD</sequence>
<gene>
    <name evidence="3" type="ORF">AO498_14685</name>
</gene>
<dbReference type="PATRIC" id="fig|1727163.4.peg.3084"/>
<dbReference type="NCBIfam" id="NF037970">
    <property type="entry name" value="vanZ_1"/>
    <property type="match status" value="1"/>
</dbReference>
<keyword evidence="1" id="KW-1133">Transmembrane helix</keyword>
<dbReference type="PANTHER" id="PTHR28008">
    <property type="entry name" value="DOMAIN PROTEIN, PUTATIVE (AFU_ORTHOLOGUE AFUA_3G10980)-RELATED"/>
    <property type="match status" value="1"/>
</dbReference>